<dbReference type="Proteomes" id="UP000006062">
    <property type="component" value="Chromosome"/>
</dbReference>
<name>I3Y6M6_THIV6</name>
<sequence length="91" mass="10425">MFKASAHYGRSDCQGKVSYAQVVQLAKKFICTRYLKPLEQIISTLDGFQMAYDRKQGRQKECRPALKRRFSGTPSCAIDKQDKCKSLVEDE</sequence>
<protein>
    <submittedName>
        <fullName evidence="1">Uncharacterized protein</fullName>
    </submittedName>
</protein>
<reference evidence="1 2" key="1">
    <citation type="submission" date="2012-06" db="EMBL/GenBank/DDBJ databases">
        <title>Complete sequence of Thiocystis violascens DSM 198.</title>
        <authorList>
            <consortium name="US DOE Joint Genome Institute"/>
            <person name="Lucas S."/>
            <person name="Han J."/>
            <person name="Lapidus A."/>
            <person name="Cheng J.-F."/>
            <person name="Goodwin L."/>
            <person name="Pitluck S."/>
            <person name="Peters L."/>
            <person name="Ovchinnikova G."/>
            <person name="Teshima H."/>
            <person name="Detter J.C."/>
            <person name="Han C."/>
            <person name="Tapia R."/>
            <person name="Land M."/>
            <person name="Hauser L."/>
            <person name="Kyrpides N."/>
            <person name="Ivanova N."/>
            <person name="Pagani I."/>
            <person name="Vogl K."/>
            <person name="Liu Z."/>
            <person name="Frigaard N.-U."/>
            <person name="Bryant D."/>
            <person name="Woyke T."/>
        </authorList>
    </citation>
    <scope>NUCLEOTIDE SEQUENCE [LARGE SCALE GENOMIC DNA]</scope>
    <source>
        <strain evidence="2">ATCC 17096 / DSM 198 / 6111</strain>
    </source>
</reference>
<dbReference type="HOGENOM" id="CLU_2426076_0_0_6"/>
<evidence type="ECO:0000313" key="1">
    <source>
        <dbReference type="EMBL" id="AFL72644.1"/>
    </source>
</evidence>
<organism evidence="1 2">
    <name type="scientific">Thiocystis violascens (strain ATCC 17096 / DSM 198 / 6111)</name>
    <name type="common">Chromatium violascens</name>
    <dbReference type="NCBI Taxonomy" id="765911"/>
    <lineage>
        <taxon>Bacteria</taxon>
        <taxon>Pseudomonadati</taxon>
        <taxon>Pseudomonadota</taxon>
        <taxon>Gammaproteobacteria</taxon>
        <taxon>Chromatiales</taxon>
        <taxon>Chromatiaceae</taxon>
        <taxon>Thiocystis</taxon>
    </lineage>
</organism>
<dbReference type="STRING" id="765911.Thivi_0586"/>
<keyword evidence="2" id="KW-1185">Reference proteome</keyword>
<dbReference type="AlphaFoldDB" id="I3Y6M6"/>
<dbReference type="EMBL" id="CP003154">
    <property type="protein sequence ID" value="AFL72644.1"/>
    <property type="molecule type" value="Genomic_DNA"/>
</dbReference>
<accession>I3Y6M6</accession>
<dbReference type="KEGG" id="tvi:Thivi_0586"/>
<proteinExistence type="predicted"/>
<gene>
    <name evidence="1" type="ordered locus">Thivi_0586</name>
</gene>
<evidence type="ECO:0000313" key="2">
    <source>
        <dbReference type="Proteomes" id="UP000006062"/>
    </source>
</evidence>